<dbReference type="AlphaFoldDB" id="A0A2T4JCJ9"/>
<comment type="caution">
    <text evidence="5">The sequence shown here is derived from an EMBL/GenBank/DDBJ whole genome shotgun (WGS) entry which is preliminary data.</text>
</comment>
<dbReference type="Gene3D" id="3.30.70.920">
    <property type="match status" value="1"/>
</dbReference>
<keyword evidence="1" id="KW-0805">Transcription regulation</keyword>
<evidence type="ECO:0000313" key="6">
    <source>
        <dbReference type="Proteomes" id="UP000241362"/>
    </source>
</evidence>
<gene>
    <name evidence="5" type="ORF">C5F44_04150</name>
</gene>
<keyword evidence="2" id="KW-0238">DNA-binding</keyword>
<dbReference type="PANTHER" id="PTHR30154">
    <property type="entry name" value="LEUCINE-RESPONSIVE REGULATORY PROTEIN"/>
    <property type="match status" value="1"/>
</dbReference>
<dbReference type="PRINTS" id="PR00033">
    <property type="entry name" value="HTHASNC"/>
</dbReference>
<dbReference type="Proteomes" id="UP000241362">
    <property type="component" value="Unassembled WGS sequence"/>
</dbReference>
<dbReference type="RefSeq" id="WP_107672250.1">
    <property type="nucleotide sequence ID" value="NZ_PZKE01000003.1"/>
</dbReference>
<keyword evidence="3" id="KW-0804">Transcription</keyword>
<dbReference type="SUPFAM" id="SSF46785">
    <property type="entry name" value="Winged helix' DNA-binding domain"/>
    <property type="match status" value="1"/>
</dbReference>
<dbReference type="GO" id="GO:0043200">
    <property type="term" value="P:response to amino acid"/>
    <property type="evidence" value="ECO:0007669"/>
    <property type="project" value="TreeGrafter"/>
</dbReference>
<evidence type="ECO:0000259" key="4">
    <source>
        <dbReference type="PROSITE" id="PS50956"/>
    </source>
</evidence>
<dbReference type="InterPro" id="IPR036390">
    <property type="entry name" value="WH_DNA-bd_sf"/>
</dbReference>
<dbReference type="PROSITE" id="PS50956">
    <property type="entry name" value="HTH_ASNC_2"/>
    <property type="match status" value="1"/>
</dbReference>
<dbReference type="GO" id="GO:0005829">
    <property type="term" value="C:cytosol"/>
    <property type="evidence" value="ECO:0007669"/>
    <property type="project" value="TreeGrafter"/>
</dbReference>
<dbReference type="Gene3D" id="1.10.10.10">
    <property type="entry name" value="Winged helix-like DNA-binding domain superfamily/Winged helix DNA-binding domain"/>
    <property type="match status" value="1"/>
</dbReference>
<feature type="domain" description="HTH asnC-type" evidence="4">
    <location>
        <begin position="6"/>
        <end position="67"/>
    </location>
</feature>
<dbReference type="InterPro" id="IPR036388">
    <property type="entry name" value="WH-like_DNA-bd_sf"/>
</dbReference>
<accession>A0A2T4JCJ9</accession>
<dbReference type="EMBL" id="PZKE01000003">
    <property type="protein sequence ID" value="PTE15573.1"/>
    <property type="molecule type" value="Genomic_DNA"/>
</dbReference>
<evidence type="ECO:0000313" key="5">
    <source>
        <dbReference type="EMBL" id="PTE15573.1"/>
    </source>
</evidence>
<proteinExistence type="predicted"/>
<dbReference type="Pfam" id="PF13404">
    <property type="entry name" value="HTH_AsnC-type"/>
    <property type="match status" value="1"/>
</dbReference>
<dbReference type="InterPro" id="IPR019888">
    <property type="entry name" value="Tscrpt_reg_AsnC-like"/>
</dbReference>
<keyword evidence="6" id="KW-1185">Reference proteome</keyword>
<dbReference type="SMART" id="SM00344">
    <property type="entry name" value="HTH_ASNC"/>
    <property type="match status" value="1"/>
</dbReference>
<dbReference type="PANTHER" id="PTHR30154:SF34">
    <property type="entry name" value="TRANSCRIPTIONAL REGULATOR AZLB"/>
    <property type="match status" value="1"/>
</dbReference>
<sequence>MQRYDLDDLDRTIISLLTEDGRLSASEIASKIGTASERTVRNRITALLQSRMITIGAIPDPTAMGRDVQADVMIEVEPGRIEEVAIALGEFDEIGYLAATSGRFNLSGSLFVETHAALLDFCENTIGRIPGVRRVEPWVILRMYKAFGTRTTALNTATDRAEGKP</sequence>
<name>A0A2T4JCJ9_FUSBL</name>
<reference evidence="5 6" key="1">
    <citation type="submission" date="2018-03" db="EMBL/GenBank/DDBJ databases">
        <title>Rhodobacter blasticus.</title>
        <authorList>
            <person name="Meyer T.E."/>
            <person name="Miller S."/>
            <person name="Lodha T."/>
            <person name="Gandham S."/>
            <person name="Chintalapati S."/>
            <person name="Chintalapati V.R."/>
        </authorList>
    </citation>
    <scope>NUCLEOTIDE SEQUENCE [LARGE SCALE GENOMIC DNA]</scope>
    <source>
        <strain evidence="5 6">DSM 2131</strain>
    </source>
</reference>
<evidence type="ECO:0000256" key="3">
    <source>
        <dbReference type="ARBA" id="ARBA00023163"/>
    </source>
</evidence>
<evidence type="ECO:0000256" key="1">
    <source>
        <dbReference type="ARBA" id="ARBA00023015"/>
    </source>
</evidence>
<dbReference type="InterPro" id="IPR000485">
    <property type="entry name" value="AsnC-type_HTH_dom"/>
</dbReference>
<dbReference type="InterPro" id="IPR054609">
    <property type="entry name" value="PF0864-like_C"/>
</dbReference>
<organism evidence="5 6">
    <name type="scientific">Fuscovulum blasticum DSM 2131</name>
    <dbReference type="NCBI Taxonomy" id="1188250"/>
    <lineage>
        <taxon>Bacteria</taxon>
        <taxon>Pseudomonadati</taxon>
        <taxon>Pseudomonadota</taxon>
        <taxon>Alphaproteobacteria</taxon>
        <taxon>Rhodobacterales</taxon>
        <taxon>Paracoccaceae</taxon>
        <taxon>Pseudogemmobacter</taxon>
    </lineage>
</organism>
<evidence type="ECO:0000256" key="2">
    <source>
        <dbReference type="ARBA" id="ARBA00023125"/>
    </source>
</evidence>
<dbReference type="SUPFAM" id="SSF54909">
    <property type="entry name" value="Dimeric alpha+beta barrel"/>
    <property type="match status" value="1"/>
</dbReference>
<dbReference type="GO" id="GO:0043565">
    <property type="term" value="F:sequence-specific DNA binding"/>
    <property type="evidence" value="ECO:0007669"/>
    <property type="project" value="InterPro"/>
</dbReference>
<dbReference type="InterPro" id="IPR011008">
    <property type="entry name" value="Dimeric_a/b-barrel"/>
</dbReference>
<protein>
    <submittedName>
        <fullName evidence="5">Lrp/AsnC family transcriptional regulator</fullName>
    </submittedName>
</protein>
<dbReference type="Pfam" id="PF22482">
    <property type="entry name" value="AsnC_trans_reg_3"/>
    <property type="match status" value="1"/>
</dbReference>